<evidence type="ECO:0000256" key="1">
    <source>
        <dbReference type="SAM" id="MobiDB-lite"/>
    </source>
</evidence>
<evidence type="ECO:0000313" key="4">
    <source>
        <dbReference type="Proteomes" id="UP000653411"/>
    </source>
</evidence>
<feature type="domain" description="SnoaL-like" evidence="2">
    <location>
        <begin position="13"/>
        <end position="134"/>
    </location>
</feature>
<dbReference type="InterPro" id="IPR032710">
    <property type="entry name" value="NTF2-like_dom_sf"/>
</dbReference>
<protein>
    <recommendedName>
        <fullName evidence="2">SnoaL-like domain-containing protein</fullName>
    </recommendedName>
</protein>
<reference evidence="3" key="2">
    <citation type="submission" date="2020-09" db="EMBL/GenBank/DDBJ databases">
        <authorList>
            <person name="Sun Q."/>
            <person name="Zhou Y."/>
        </authorList>
    </citation>
    <scope>NUCLEOTIDE SEQUENCE</scope>
    <source>
        <strain evidence="3">CGMCC 4.7110</strain>
    </source>
</reference>
<organism evidence="3 4">
    <name type="scientific">Streptomyces fuscichromogenes</name>
    <dbReference type="NCBI Taxonomy" id="1324013"/>
    <lineage>
        <taxon>Bacteria</taxon>
        <taxon>Bacillati</taxon>
        <taxon>Actinomycetota</taxon>
        <taxon>Actinomycetes</taxon>
        <taxon>Kitasatosporales</taxon>
        <taxon>Streptomycetaceae</taxon>
        <taxon>Streptomyces</taxon>
    </lineage>
</organism>
<dbReference type="SUPFAM" id="SSF54427">
    <property type="entry name" value="NTF2-like"/>
    <property type="match status" value="1"/>
</dbReference>
<dbReference type="RefSeq" id="WP_189269540.1">
    <property type="nucleotide sequence ID" value="NZ_BMML01000051.1"/>
</dbReference>
<sequence>MTTLQDLATRLDQVEAELALHRLAHDYCVGADHRDPVRWEAIWTADAAWETSPDQIFTGIEAIRAAVEQQWQAFPIMQHATANHTVEIDGAAATGRSDVVVLVQLRDHRWIAGGGTYEDEYRREEGSWRIARRRVVRPFDLAPLAPSDGPVYVDEPARANARHADEPHQ</sequence>
<dbReference type="Gene3D" id="3.10.450.50">
    <property type="match status" value="1"/>
</dbReference>
<proteinExistence type="predicted"/>
<dbReference type="Proteomes" id="UP000653411">
    <property type="component" value="Unassembled WGS sequence"/>
</dbReference>
<feature type="region of interest" description="Disordered" evidence="1">
    <location>
        <begin position="146"/>
        <end position="169"/>
    </location>
</feature>
<keyword evidence="4" id="KW-1185">Reference proteome</keyword>
<name>A0A917XPX8_9ACTN</name>
<accession>A0A917XPX8</accession>
<reference evidence="3" key="1">
    <citation type="journal article" date="2014" name="Int. J. Syst. Evol. Microbiol.">
        <title>Complete genome sequence of Corynebacterium casei LMG S-19264T (=DSM 44701T), isolated from a smear-ripened cheese.</title>
        <authorList>
            <consortium name="US DOE Joint Genome Institute (JGI-PGF)"/>
            <person name="Walter F."/>
            <person name="Albersmeier A."/>
            <person name="Kalinowski J."/>
            <person name="Ruckert C."/>
        </authorList>
    </citation>
    <scope>NUCLEOTIDE SEQUENCE</scope>
    <source>
        <strain evidence="3">CGMCC 4.7110</strain>
    </source>
</reference>
<dbReference type="AlphaFoldDB" id="A0A917XPX8"/>
<evidence type="ECO:0000313" key="3">
    <source>
        <dbReference type="EMBL" id="GGN46073.1"/>
    </source>
</evidence>
<dbReference type="Pfam" id="PF13577">
    <property type="entry name" value="SnoaL_4"/>
    <property type="match status" value="1"/>
</dbReference>
<evidence type="ECO:0000259" key="2">
    <source>
        <dbReference type="Pfam" id="PF13577"/>
    </source>
</evidence>
<gene>
    <name evidence="3" type="ORF">GCM10011578_098620</name>
</gene>
<dbReference type="EMBL" id="BMML01000051">
    <property type="protein sequence ID" value="GGN46073.1"/>
    <property type="molecule type" value="Genomic_DNA"/>
</dbReference>
<comment type="caution">
    <text evidence="3">The sequence shown here is derived from an EMBL/GenBank/DDBJ whole genome shotgun (WGS) entry which is preliminary data.</text>
</comment>
<dbReference type="InterPro" id="IPR037401">
    <property type="entry name" value="SnoaL-like"/>
</dbReference>
<dbReference type="CDD" id="cd00531">
    <property type="entry name" value="NTF2_like"/>
    <property type="match status" value="1"/>
</dbReference>